<evidence type="ECO:0000313" key="2">
    <source>
        <dbReference type="Proteomes" id="UP000481033"/>
    </source>
</evidence>
<dbReference type="AlphaFoldDB" id="A0A6M0RXL1"/>
<keyword evidence="2" id="KW-1185">Reference proteome</keyword>
<comment type="caution">
    <text evidence="1">The sequence shown here is derived from an EMBL/GenBank/DDBJ whole genome shotgun (WGS) entry which is preliminary data.</text>
</comment>
<dbReference type="Proteomes" id="UP000481033">
    <property type="component" value="Unassembled WGS sequence"/>
</dbReference>
<gene>
    <name evidence="1" type="ORF">DXZ20_34285</name>
</gene>
<dbReference type="EMBL" id="QXHD01000004">
    <property type="protein sequence ID" value="NEZ60623.1"/>
    <property type="molecule type" value="Genomic_DNA"/>
</dbReference>
<accession>A0A6M0RXL1</accession>
<protein>
    <submittedName>
        <fullName evidence="1">Uncharacterized protein</fullName>
    </submittedName>
</protein>
<evidence type="ECO:0000313" key="1">
    <source>
        <dbReference type="EMBL" id="NEZ60623.1"/>
    </source>
</evidence>
<proteinExistence type="predicted"/>
<name>A0A6M0RXL1_9CYAN</name>
<organism evidence="1 2">
    <name type="scientific">Adonisia turfae CCMR0081</name>
    <dbReference type="NCBI Taxonomy" id="2292702"/>
    <lineage>
        <taxon>Bacteria</taxon>
        <taxon>Bacillati</taxon>
        <taxon>Cyanobacteriota</taxon>
        <taxon>Adonisia</taxon>
        <taxon>Adonisia turfae</taxon>
    </lineage>
</organism>
<reference evidence="1 2" key="1">
    <citation type="journal article" date="2020" name="Microb. Ecol.">
        <title>Ecogenomics of the Marine Benthic Filamentous Cyanobacterium Adonisia.</title>
        <authorList>
            <person name="Walter J.M."/>
            <person name="Coutinho F.H."/>
            <person name="Leomil L."/>
            <person name="Hargreaves P.I."/>
            <person name="Campeao M.E."/>
            <person name="Vieira V.V."/>
            <person name="Silva B.S."/>
            <person name="Fistarol G.O."/>
            <person name="Salomon P.S."/>
            <person name="Sawabe T."/>
            <person name="Mino S."/>
            <person name="Hosokawa M."/>
            <person name="Miyashita H."/>
            <person name="Maruyama F."/>
            <person name="van Verk M.C."/>
            <person name="Dutilh B.E."/>
            <person name="Thompson C.C."/>
            <person name="Thompson F.L."/>
        </authorList>
    </citation>
    <scope>NUCLEOTIDE SEQUENCE [LARGE SCALE GENOMIC DNA]</scope>
    <source>
        <strain evidence="1 2">CCMR0081</strain>
    </source>
</reference>
<sequence length="72" mass="8162">MHIADPDYINPVFSFPYRGVTIQITRGTYLGATIYTAWVDYATGSAVAVPKAYSRSEAIRRAKDWVIKKFVF</sequence>